<gene>
    <name evidence="1" type="ORF">ACAT0790_LOCUS43888</name>
</gene>
<dbReference type="SUPFAM" id="SSF54236">
    <property type="entry name" value="Ubiquitin-like"/>
    <property type="match status" value="1"/>
</dbReference>
<evidence type="ECO:0008006" key="2">
    <source>
        <dbReference type="Google" id="ProtNLM"/>
    </source>
</evidence>
<dbReference type="EMBL" id="HBGE01073289">
    <property type="protein sequence ID" value="CAD9167120.1"/>
    <property type="molecule type" value="Transcribed_RNA"/>
</dbReference>
<dbReference type="InterPro" id="IPR029071">
    <property type="entry name" value="Ubiquitin-like_domsf"/>
</dbReference>
<dbReference type="PANTHER" id="PTHR41749">
    <property type="entry name" value="UBIQUITIN-LIKE DOMAIN-CONTAINING PROTEIN"/>
    <property type="match status" value="1"/>
</dbReference>
<evidence type="ECO:0000313" key="1">
    <source>
        <dbReference type="EMBL" id="CAD9167120.1"/>
    </source>
</evidence>
<organism evidence="1">
    <name type="scientific">Alexandrium catenella</name>
    <name type="common">Red tide dinoflagellate</name>
    <name type="synonym">Gonyaulax catenella</name>
    <dbReference type="NCBI Taxonomy" id="2925"/>
    <lineage>
        <taxon>Eukaryota</taxon>
        <taxon>Sar</taxon>
        <taxon>Alveolata</taxon>
        <taxon>Dinophyceae</taxon>
        <taxon>Gonyaulacales</taxon>
        <taxon>Pyrocystaceae</taxon>
        <taxon>Alexandrium</taxon>
    </lineage>
</organism>
<dbReference type="PANTHER" id="PTHR41749:SF1">
    <property type="entry name" value="UBIQUITIN-LIKE DOMAIN-CONTAINING PROTEIN"/>
    <property type="match status" value="1"/>
</dbReference>
<reference evidence="1" key="1">
    <citation type="submission" date="2021-01" db="EMBL/GenBank/DDBJ databases">
        <authorList>
            <person name="Corre E."/>
            <person name="Pelletier E."/>
            <person name="Niang G."/>
            <person name="Scheremetjew M."/>
            <person name="Finn R."/>
            <person name="Kale V."/>
            <person name="Holt S."/>
            <person name="Cochrane G."/>
            <person name="Meng A."/>
            <person name="Brown T."/>
            <person name="Cohen L."/>
        </authorList>
    </citation>
    <scope>NUCLEOTIDE SEQUENCE</scope>
    <source>
        <strain evidence="1">OF101</strain>
    </source>
</reference>
<accession>A0A7S1RIR3</accession>
<sequence length="123" mass="13118">MDPAAAAPAAAAAEAAPAEGAFPSQYDESGVSSFDRVEMDLRGASLTIICAMPDGQEITVKCNMGHDVAYAKGQLARATDIPYQNLQLFLDEKLMFDPLSFNDFPAVLAAPDQRIRVRVEVAA</sequence>
<name>A0A7S1RIR3_ALECA</name>
<dbReference type="AlphaFoldDB" id="A0A7S1RIR3"/>
<proteinExistence type="predicted"/>
<protein>
    <recommendedName>
        <fullName evidence="2">Ubiquitin-like domain-containing protein</fullName>
    </recommendedName>
</protein>